<gene>
    <name evidence="1" type="ORF">KTO63_14490</name>
</gene>
<comment type="caution">
    <text evidence="1">The sequence shown here is derived from an EMBL/GenBank/DDBJ whole genome shotgun (WGS) entry which is preliminary data.</text>
</comment>
<dbReference type="Proteomes" id="UP000812270">
    <property type="component" value="Unassembled WGS sequence"/>
</dbReference>
<dbReference type="AlphaFoldDB" id="A0A9E2SD81"/>
<evidence type="ECO:0000313" key="1">
    <source>
        <dbReference type="EMBL" id="MBV4358370.1"/>
    </source>
</evidence>
<protein>
    <submittedName>
        <fullName evidence="1">Uncharacterized protein</fullName>
    </submittedName>
</protein>
<keyword evidence="2" id="KW-1185">Reference proteome</keyword>
<name>A0A9E2SD81_9BACT</name>
<organism evidence="1 2">
    <name type="scientific">Pinibacter aurantiacus</name>
    <dbReference type="NCBI Taxonomy" id="2851599"/>
    <lineage>
        <taxon>Bacteria</taxon>
        <taxon>Pseudomonadati</taxon>
        <taxon>Bacteroidota</taxon>
        <taxon>Chitinophagia</taxon>
        <taxon>Chitinophagales</taxon>
        <taxon>Chitinophagaceae</taxon>
        <taxon>Pinibacter</taxon>
    </lineage>
</organism>
<proteinExistence type="predicted"/>
<sequence>MKKKVFQEAKPSLRVASRKEEQTSIDSRLVEYNLVLPLSLQLVCKLVRISPEQILKDFMEVLAHQSISSRKAEKPQMLLVDYFIAMTHRQSNFTEDDMRQMFREAQAICDLWPSGAEKKFIDMHRKWQDEYVKYWMEKWQKKAF</sequence>
<dbReference type="EMBL" id="JAHSPG010000012">
    <property type="protein sequence ID" value="MBV4358370.1"/>
    <property type="molecule type" value="Genomic_DNA"/>
</dbReference>
<dbReference type="RefSeq" id="WP_217792055.1">
    <property type="nucleotide sequence ID" value="NZ_JAHSPG010000012.1"/>
</dbReference>
<reference evidence="1" key="1">
    <citation type="submission" date="2021-06" db="EMBL/GenBank/DDBJ databases">
        <authorList>
            <person name="Huq M.A."/>
        </authorList>
    </citation>
    <scope>NUCLEOTIDE SEQUENCE</scope>
    <source>
        <strain evidence="1">MAH-26</strain>
    </source>
</reference>
<evidence type="ECO:0000313" key="2">
    <source>
        <dbReference type="Proteomes" id="UP000812270"/>
    </source>
</evidence>
<accession>A0A9E2SD81</accession>